<dbReference type="AlphaFoldDB" id="W4FZ99"/>
<evidence type="ECO:0000313" key="1">
    <source>
        <dbReference type="EMBL" id="ETV72089.1"/>
    </source>
</evidence>
<sequence length="211" mass="22879">MPQTVDPSATKGCLRSDDINHRVARCPKAAPGETVTSASQALEGRYHGAGQPDAGSENGARYAVGNIVCVDDVPLDTSSDVTIITRGVVDGTLSVKFNYEDAFGVVEPYKRLDYLASYKSDPALTTLMLRLKCTQFVRPYEGTAHKACRLKIYDESGSETPNNLEAEIAIGDVGFDVQRLDERDNIPVVCYMVANKEEPAVAALIMTLDFP</sequence>
<protein>
    <submittedName>
        <fullName evidence="1">Uncharacterized protein</fullName>
    </submittedName>
</protein>
<organism evidence="1">
    <name type="scientific">Aphanomyces astaci</name>
    <name type="common">Crayfish plague agent</name>
    <dbReference type="NCBI Taxonomy" id="112090"/>
    <lineage>
        <taxon>Eukaryota</taxon>
        <taxon>Sar</taxon>
        <taxon>Stramenopiles</taxon>
        <taxon>Oomycota</taxon>
        <taxon>Saprolegniomycetes</taxon>
        <taxon>Saprolegniales</taxon>
        <taxon>Verrucalvaceae</taxon>
        <taxon>Aphanomyces</taxon>
    </lineage>
</organism>
<reference evidence="1" key="1">
    <citation type="submission" date="2013-12" db="EMBL/GenBank/DDBJ databases">
        <title>The Genome Sequence of Aphanomyces astaci APO3.</title>
        <authorList>
            <consortium name="The Broad Institute Genomics Platform"/>
            <person name="Russ C."/>
            <person name="Tyler B."/>
            <person name="van West P."/>
            <person name="Dieguez-Uribeondo J."/>
            <person name="Young S.K."/>
            <person name="Zeng Q."/>
            <person name="Gargeya S."/>
            <person name="Fitzgerald M."/>
            <person name="Abouelleil A."/>
            <person name="Alvarado L."/>
            <person name="Chapman S.B."/>
            <person name="Gainer-Dewar J."/>
            <person name="Goldberg J."/>
            <person name="Griggs A."/>
            <person name="Gujja S."/>
            <person name="Hansen M."/>
            <person name="Howarth C."/>
            <person name="Imamovic A."/>
            <person name="Ireland A."/>
            <person name="Larimer J."/>
            <person name="McCowan C."/>
            <person name="Murphy C."/>
            <person name="Pearson M."/>
            <person name="Poon T.W."/>
            <person name="Priest M."/>
            <person name="Roberts A."/>
            <person name="Saif S."/>
            <person name="Shea T."/>
            <person name="Sykes S."/>
            <person name="Wortman J."/>
            <person name="Nusbaum C."/>
            <person name="Birren B."/>
        </authorList>
    </citation>
    <scope>NUCLEOTIDE SEQUENCE [LARGE SCALE GENOMIC DNA]</scope>
    <source>
        <strain evidence="1">APO3</strain>
    </source>
</reference>
<dbReference type="VEuPathDB" id="FungiDB:H257_12873"/>
<dbReference type="GeneID" id="20814869"/>
<proteinExistence type="predicted"/>
<name>W4FZ99_APHAT</name>
<gene>
    <name evidence="1" type="ORF">H257_12873</name>
</gene>
<accession>W4FZ99</accession>
<dbReference type="EMBL" id="KI913156">
    <property type="protein sequence ID" value="ETV72089.1"/>
    <property type="molecule type" value="Genomic_DNA"/>
</dbReference>
<dbReference type="RefSeq" id="XP_009838532.1">
    <property type="nucleotide sequence ID" value="XM_009840230.1"/>
</dbReference>